<keyword evidence="1" id="KW-0732">Signal</keyword>
<dbReference type="InterPro" id="IPR038653">
    <property type="entry name" value="Put_CMD_sf"/>
</dbReference>
<sequence length="730" mass="79675">MNKGRDKSMRWFSSLLLLLCGMWLGGCQQEDDFRSSAQTGFQITLTDEGNQAYSRTAPTELEKPVASMFRLRVVDASTNKVAYVGKCAESVLVKEGTYNLTATYGDNPVIALDAPYYVGTLENQQVVTGQMTSATISCTVANALLSVNYNEESLKKAYEDYSVTVSVDDQSVEIDATGKQSAYFQAGSSVQLVFHGHLAGTGKEVSYDIAEPVNPEKPDWKPFTNIPARTHVKITLGTDGTTSSGVGISVEKVEVSKVSVTETLPLEFLPKPKLESADFVNNELSFAETEKKKSAVINLKLSSPLQDIKLKFNSTDAKFAGLEADKEYLLSNADDSAAVASLGITLPKIGATTGSLDFTSLIPQLMTDAGNTVSSTITVDVEANNRWASEDQAANRVYTLKCNKPVFHVSVYPGNIWTKEFTMNPLAAEEVESGDYESLSQKMTYQFSMDGETGWTNLGDDLRKADLQPGGTYYVRGVYRGVINSEATEVKTYEALSIPNSTLDEGYSTTYPKNDNPLYTFNGGWIGTRNSLTCHSDGVNAFYVSKSSTLPISDNGSTVAHLMTIGWGAGNTCDFGNKFGSVINHVSAGLVCVGDYEASNDTIYAKAASIRPTSLNFTYKASPYNGDEYLVEIALVNISNGIETVIGDAKLTSGEAVSSYRTSSIEVKYHDEFKHLPITHIRVVFKSGIKEDKDHLEDKFRDASFWDGYTNAYLIGSQFWLDSFSLVYDK</sequence>
<dbReference type="Gene3D" id="2.60.120.890">
    <property type="entry name" value="BT2081, beta-jelly-roll domain"/>
    <property type="match status" value="1"/>
</dbReference>
<feature type="signal peptide" evidence="1">
    <location>
        <begin position="1"/>
        <end position="25"/>
    </location>
</feature>
<dbReference type="Proteomes" id="UP000703295">
    <property type="component" value="Unassembled WGS sequence"/>
</dbReference>
<organism evidence="2 3">
    <name type="scientific">Bacteroides mediterraneensis</name>
    <dbReference type="NCBI Taxonomy" id="1841856"/>
    <lineage>
        <taxon>Bacteria</taxon>
        <taxon>Pseudomonadati</taxon>
        <taxon>Bacteroidota</taxon>
        <taxon>Bacteroidia</taxon>
        <taxon>Bacteroidales</taxon>
        <taxon>Bacteroidaceae</taxon>
        <taxon>Bacteroides</taxon>
    </lineage>
</organism>
<protein>
    <submittedName>
        <fullName evidence="2">DUF4493 domain-containing protein</fullName>
    </submittedName>
</protein>
<dbReference type="RefSeq" id="WP_204475144.1">
    <property type="nucleotide sequence ID" value="NZ_JACJJW010000008.1"/>
</dbReference>
<proteinExistence type="predicted"/>
<evidence type="ECO:0000313" key="2">
    <source>
        <dbReference type="EMBL" id="MBM6757999.1"/>
    </source>
</evidence>
<gene>
    <name evidence="2" type="ORF">H6A31_04730</name>
</gene>
<name>A0ABS2EUE6_9BACE</name>
<keyword evidence="3" id="KW-1185">Reference proteome</keyword>
<accession>A0ABS2EUE6</accession>
<dbReference type="EMBL" id="JACJJW010000008">
    <property type="protein sequence ID" value="MBM6757999.1"/>
    <property type="molecule type" value="Genomic_DNA"/>
</dbReference>
<evidence type="ECO:0000313" key="3">
    <source>
        <dbReference type="Proteomes" id="UP000703295"/>
    </source>
</evidence>
<evidence type="ECO:0000256" key="1">
    <source>
        <dbReference type="SAM" id="SignalP"/>
    </source>
</evidence>
<dbReference type="Pfam" id="PF14900">
    <property type="entry name" value="DUF4493"/>
    <property type="match status" value="1"/>
</dbReference>
<dbReference type="InterPro" id="IPR027840">
    <property type="entry name" value="DUF4493"/>
</dbReference>
<comment type="caution">
    <text evidence="2">The sequence shown here is derived from an EMBL/GenBank/DDBJ whole genome shotgun (WGS) entry which is preliminary data.</text>
</comment>
<feature type="chain" id="PRO_5047250630" evidence="1">
    <location>
        <begin position="26"/>
        <end position="730"/>
    </location>
</feature>
<reference evidence="2 3" key="1">
    <citation type="journal article" date="2021" name="Sci. Rep.">
        <title>The distribution of antibiotic resistance genes in chicken gut microbiota commensals.</title>
        <authorList>
            <person name="Juricova H."/>
            <person name="Matiasovicova J."/>
            <person name="Kubasova T."/>
            <person name="Cejkova D."/>
            <person name="Rychlik I."/>
        </authorList>
    </citation>
    <scope>NUCLEOTIDE SEQUENCE [LARGE SCALE GENOMIC DNA]</scope>
    <source>
        <strain evidence="2 3">An801</strain>
    </source>
</reference>
<dbReference type="PROSITE" id="PS51257">
    <property type="entry name" value="PROKAR_LIPOPROTEIN"/>
    <property type="match status" value="1"/>
</dbReference>